<organism evidence="1 2">
    <name type="scientific">Phytophthora aleatoria</name>
    <dbReference type="NCBI Taxonomy" id="2496075"/>
    <lineage>
        <taxon>Eukaryota</taxon>
        <taxon>Sar</taxon>
        <taxon>Stramenopiles</taxon>
        <taxon>Oomycota</taxon>
        <taxon>Peronosporomycetes</taxon>
        <taxon>Peronosporales</taxon>
        <taxon>Peronosporaceae</taxon>
        <taxon>Phytophthora</taxon>
    </lineage>
</organism>
<proteinExistence type="predicted"/>
<evidence type="ECO:0000313" key="2">
    <source>
        <dbReference type="Proteomes" id="UP000709295"/>
    </source>
</evidence>
<reference evidence="1" key="1">
    <citation type="submission" date="2021-01" db="EMBL/GenBank/DDBJ databases">
        <title>Phytophthora aleatoria, a newly-described species from Pinus radiata is distinct from Phytophthora cactorum isolates based on comparative genomics.</title>
        <authorList>
            <person name="Mcdougal R."/>
            <person name="Panda P."/>
            <person name="Williams N."/>
            <person name="Studholme D.J."/>
        </authorList>
    </citation>
    <scope>NUCLEOTIDE SEQUENCE</scope>
    <source>
        <strain evidence="1">NZFS 4037</strain>
    </source>
</reference>
<dbReference type="Proteomes" id="UP000709295">
    <property type="component" value="Unassembled WGS sequence"/>
</dbReference>
<keyword evidence="2" id="KW-1185">Reference proteome</keyword>
<dbReference type="AlphaFoldDB" id="A0A8J5J3T3"/>
<gene>
    <name evidence="1" type="ORF">JG688_00002730</name>
</gene>
<name>A0A8J5J3T3_9STRA</name>
<sequence>MDSEDDSFALLLSHEYTIKYIQCLGIGALKGIDSVRFHALEEANKHCSCRPETSFLHRWIGTPI</sequence>
<evidence type="ECO:0000313" key="1">
    <source>
        <dbReference type="EMBL" id="KAG6975101.1"/>
    </source>
</evidence>
<accession>A0A8J5J3T3</accession>
<dbReference type="EMBL" id="JAENGY010000075">
    <property type="protein sequence ID" value="KAG6975101.1"/>
    <property type="molecule type" value="Genomic_DNA"/>
</dbReference>
<protein>
    <submittedName>
        <fullName evidence="1">Uncharacterized protein</fullName>
    </submittedName>
</protein>
<comment type="caution">
    <text evidence="1">The sequence shown here is derived from an EMBL/GenBank/DDBJ whole genome shotgun (WGS) entry which is preliminary data.</text>
</comment>